<organism evidence="3 4">
    <name type="scientific">Spongiactinospora rosea</name>
    <dbReference type="NCBI Taxonomy" id="2248750"/>
    <lineage>
        <taxon>Bacteria</taxon>
        <taxon>Bacillati</taxon>
        <taxon>Actinomycetota</taxon>
        <taxon>Actinomycetes</taxon>
        <taxon>Streptosporangiales</taxon>
        <taxon>Streptosporangiaceae</taxon>
        <taxon>Spongiactinospora</taxon>
    </lineage>
</organism>
<dbReference type="EMBL" id="QMEY01000015">
    <property type="protein sequence ID" value="RBQ16702.1"/>
    <property type="molecule type" value="Genomic_DNA"/>
</dbReference>
<reference evidence="3 4" key="1">
    <citation type="submission" date="2018-06" db="EMBL/GenBank/DDBJ databases">
        <title>Sphaerisporangium craniellae sp. nov., isolated from a marine sponge in the South China Sea.</title>
        <authorList>
            <person name="Li L."/>
        </authorList>
    </citation>
    <scope>NUCLEOTIDE SEQUENCE [LARGE SCALE GENOMIC DNA]</scope>
    <source>
        <strain evidence="3 4">LHW63015</strain>
    </source>
</reference>
<proteinExistence type="inferred from homology"/>
<dbReference type="InterPro" id="IPR011008">
    <property type="entry name" value="Dimeric_a/b-barrel"/>
</dbReference>
<keyword evidence="4" id="KW-1185">Reference proteome</keyword>
<comment type="similarity">
    <text evidence="1">Belongs to the YciI family.</text>
</comment>
<sequence length="120" mass="13242">MKYMLMIYNNPAIWEALPEQERESAMAEAGALMAELESTGEWIGGEALADPSTSRTVRVREGVPAVTDGPYLEAKEHLAGYCLVECESLERATEIAARWPDARYTGMEVRPLMNGAGMEM</sequence>
<dbReference type="Proteomes" id="UP000253303">
    <property type="component" value="Unassembled WGS sequence"/>
</dbReference>
<dbReference type="OrthoDB" id="668782at2"/>
<evidence type="ECO:0000259" key="2">
    <source>
        <dbReference type="Pfam" id="PF03795"/>
    </source>
</evidence>
<evidence type="ECO:0000313" key="4">
    <source>
        <dbReference type="Proteomes" id="UP000253303"/>
    </source>
</evidence>
<evidence type="ECO:0000256" key="1">
    <source>
        <dbReference type="ARBA" id="ARBA00007689"/>
    </source>
</evidence>
<protein>
    <submittedName>
        <fullName evidence="3">YciI family protein</fullName>
    </submittedName>
</protein>
<dbReference type="Pfam" id="PF03795">
    <property type="entry name" value="YCII"/>
    <property type="match status" value="1"/>
</dbReference>
<comment type="caution">
    <text evidence="3">The sequence shown here is derived from an EMBL/GenBank/DDBJ whole genome shotgun (WGS) entry which is preliminary data.</text>
</comment>
<dbReference type="Gene3D" id="3.30.70.1060">
    <property type="entry name" value="Dimeric alpha+beta barrel"/>
    <property type="match status" value="1"/>
</dbReference>
<dbReference type="SUPFAM" id="SSF54909">
    <property type="entry name" value="Dimeric alpha+beta barrel"/>
    <property type="match status" value="1"/>
</dbReference>
<name>A0A366LU16_9ACTN</name>
<dbReference type="InterPro" id="IPR005545">
    <property type="entry name" value="YCII"/>
</dbReference>
<gene>
    <name evidence="3" type="ORF">DP939_28905</name>
</gene>
<feature type="domain" description="YCII-related" evidence="2">
    <location>
        <begin position="1"/>
        <end position="113"/>
    </location>
</feature>
<dbReference type="AlphaFoldDB" id="A0A366LU16"/>
<dbReference type="PANTHER" id="PTHR35174">
    <property type="entry name" value="BLL7171 PROTEIN-RELATED"/>
    <property type="match status" value="1"/>
</dbReference>
<accession>A0A366LU16</accession>
<evidence type="ECO:0000313" key="3">
    <source>
        <dbReference type="EMBL" id="RBQ16702.1"/>
    </source>
</evidence>
<dbReference type="PANTHER" id="PTHR35174:SF3">
    <property type="entry name" value="BLL7171 PROTEIN"/>
    <property type="match status" value="1"/>
</dbReference>